<dbReference type="PANTHER" id="PTHR34862:SF1">
    <property type="entry name" value="SPARK DOMAIN-CONTAINING PROTEIN"/>
    <property type="match status" value="1"/>
</dbReference>
<dbReference type="EMBL" id="ML170290">
    <property type="protein sequence ID" value="TDL15104.1"/>
    <property type="molecule type" value="Genomic_DNA"/>
</dbReference>
<dbReference type="PANTHER" id="PTHR34862">
    <property type="entry name" value="SPARK DOMAIN-CONTAINING PROTEIN"/>
    <property type="match status" value="1"/>
</dbReference>
<gene>
    <name evidence="1" type="ORF">BD410DRAFT_902753</name>
</gene>
<evidence type="ECO:0000313" key="1">
    <source>
        <dbReference type="EMBL" id="TDL15104.1"/>
    </source>
</evidence>
<sequence length="225" mass="23074">MANSLKASPIQRLHINIFHLFSQNMRSSLFAATVLAAASGIHALTAQCQSALLSIAGSPDARCLNIAGIVPFIGMSSNASLAEPITNWLSGFCSGAPCSNQTLQTLAANLTTGCDAVQAAHPLLRNVACSKDARTKTSCITSTLNAAEKASGTLTLSNALQFLPGLVTGSSTGTKKVACADCVKAAFNNFNRVEPALLKSAQVNSAFSTARGASFLDGKAPSSVV</sequence>
<protein>
    <submittedName>
        <fullName evidence="1">Uncharacterized protein</fullName>
    </submittedName>
</protein>
<accession>A0A4Y7PI04</accession>
<dbReference type="AlphaFoldDB" id="A0A4Y7PI04"/>
<organism evidence="1 2">
    <name type="scientific">Rickenella mellea</name>
    <dbReference type="NCBI Taxonomy" id="50990"/>
    <lineage>
        <taxon>Eukaryota</taxon>
        <taxon>Fungi</taxon>
        <taxon>Dikarya</taxon>
        <taxon>Basidiomycota</taxon>
        <taxon>Agaricomycotina</taxon>
        <taxon>Agaricomycetes</taxon>
        <taxon>Hymenochaetales</taxon>
        <taxon>Rickenellaceae</taxon>
        <taxon>Rickenella</taxon>
    </lineage>
</organism>
<dbReference type="OrthoDB" id="2536450at2759"/>
<keyword evidence="2" id="KW-1185">Reference proteome</keyword>
<proteinExistence type="predicted"/>
<dbReference type="VEuPathDB" id="FungiDB:BD410DRAFT_902753"/>
<dbReference type="Proteomes" id="UP000294933">
    <property type="component" value="Unassembled WGS sequence"/>
</dbReference>
<dbReference type="STRING" id="50990.A0A4Y7PI04"/>
<reference evidence="1 2" key="1">
    <citation type="submission" date="2018-06" db="EMBL/GenBank/DDBJ databases">
        <title>A transcriptomic atlas of mushroom development highlights an independent origin of complex multicellularity.</title>
        <authorList>
            <consortium name="DOE Joint Genome Institute"/>
            <person name="Krizsan K."/>
            <person name="Almasi E."/>
            <person name="Merenyi Z."/>
            <person name="Sahu N."/>
            <person name="Viragh M."/>
            <person name="Koszo T."/>
            <person name="Mondo S."/>
            <person name="Kiss B."/>
            <person name="Balint B."/>
            <person name="Kues U."/>
            <person name="Barry K."/>
            <person name="Hegedus J.C."/>
            <person name="Henrissat B."/>
            <person name="Johnson J."/>
            <person name="Lipzen A."/>
            <person name="Ohm R."/>
            <person name="Nagy I."/>
            <person name="Pangilinan J."/>
            <person name="Yan J."/>
            <person name="Xiong Y."/>
            <person name="Grigoriev I.V."/>
            <person name="Hibbett D.S."/>
            <person name="Nagy L.G."/>
        </authorList>
    </citation>
    <scope>NUCLEOTIDE SEQUENCE [LARGE SCALE GENOMIC DNA]</scope>
    <source>
        <strain evidence="1 2">SZMC22713</strain>
    </source>
</reference>
<evidence type="ECO:0000313" key="2">
    <source>
        <dbReference type="Proteomes" id="UP000294933"/>
    </source>
</evidence>
<name>A0A4Y7PI04_9AGAM</name>